<evidence type="ECO:0000313" key="1">
    <source>
        <dbReference type="EMBL" id="CAI2380005.1"/>
    </source>
</evidence>
<proteinExistence type="predicted"/>
<evidence type="ECO:0000313" key="2">
    <source>
        <dbReference type="Proteomes" id="UP001295684"/>
    </source>
</evidence>
<accession>A0AAD1XXG9</accession>
<name>A0AAD1XXG9_EUPCR</name>
<comment type="caution">
    <text evidence="1">The sequence shown here is derived from an EMBL/GenBank/DDBJ whole genome shotgun (WGS) entry which is preliminary data.</text>
</comment>
<dbReference type="AlphaFoldDB" id="A0AAD1XXG9"/>
<sequence>MDGLVRIPKSNSSNIRSQLDETQSDDPHVPPNFFDDTYLLPSFYMPENKELLVHTHNSIRRTLFSSTFMDIKYTEYKRLKEDDDFFEFKDLQEAEEGFFNYYNDHYLQPERNYRLLDIQTWTFNRNGINESKYLVKFYHTDKDEFRSKIYPQNWIDYFRMRWHQRKILKLV</sequence>
<dbReference type="EMBL" id="CAMPGE010021903">
    <property type="protein sequence ID" value="CAI2380005.1"/>
    <property type="molecule type" value="Genomic_DNA"/>
</dbReference>
<protein>
    <submittedName>
        <fullName evidence="1">Uncharacterized protein</fullName>
    </submittedName>
</protein>
<organism evidence="1 2">
    <name type="scientific">Euplotes crassus</name>
    <dbReference type="NCBI Taxonomy" id="5936"/>
    <lineage>
        <taxon>Eukaryota</taxon>
        <taxon>Sar</taxon>
        <taxon>Alveolata</taxon>
        <taxon>Ciliophora</taxon>
        <taxon>Intramacronucleata</taxon>
        <taxon>Spirotrichea</taxon>
        <taxon>Hypotrichia</taxon>
        <taxon>Euplotida</taxon>
        <taxon>Euplotidae</taxon>
        <taxon>Moneuplotes</taxon>
    </lineage>
</organism>
<dbReference type="Proteomes" id="UP001295684">
    <property type="component" value="Unassembled WGS sequence"/>
</dbReference>
<reference evidence="1" key="1">
    <citation type="submission" date="2023-07" db="EMBL/GenBank/DDBJ databases">
        <authorList>
            <consortium name="AG Swart"/>
            <person name="Singh M."/>
            <person name="Singh A."/>
            <person name="Seah K."/>
            <person name="Emmerich C."/>
        </authorList>
    </citation>
    <scope>NUCLEOTIDE SEQUENCE</scope>
    <source>
        <strain evidence="1">DP1</strain>
    </source>
</reference>
<gene>
    <name evidence="1" type="ORF">ECRASSUSDP1_LOCUS21429</name>
</gene>
<keyword evidence="2" id="KW-1185">Reference proteome</keyword>